<feature type="region of interest" description="Disordered" evidence="1">
    <location>
        <begin position="1"/>
        <end position="52"/>
    </location>
</feature>
<gene>
    <name evidence="2" type="ORF">NDU88_005446</name>
</gene>
<dbReference type="EMBL" id="JANPWB010000013">
    <property type="protein sequence ID" value="KAJ1108062.1"/>
    <property type="molecule type" value="Genomic_DNA"/>
</dbReference>
<evidence type="ECO:0000313" key="2">
    <source>
        <dbReference type="EMBL" id="KAJ1108062.1"/>
    </source>
</evidence>
<organism evidence="2 3">
    <name type="scientific">Pleurodeles waltl</name>
    <name type="common">Iberian ribbed newt</name>
    <dbReference type="NCBI Taxonomy" id="8319"/>
    <lineage>
        <taxon>Eukaryota</taxon>
        <taxon>Metazoa</taxon>
        <taxon>Chordata</taxon>
        <taxon>Craniata</taxon>
        <taxon>Vertebrata</taxon>
        <taxon>Euteleostomi</taxon>
        <taxon>Amphibia</taxon>
        <taxon>Batrachia</taxon>
        <taxon>Caudata</taxon>
        <taxon>Salamandroidea</taxon>
        <taxon>Salamandridae</taxon>
        <taxon>Pleurodelinae</taxon>
        <taxon>Pleurodeles</taxon>
    </lineage>
</organism>
<keyword evidence="3" id="KW-1185">Reference proteome</keyword>
<reference evidence="2" key="1">
    <citation type="journal article" date="2022" name="bioRxiv">
        <title>Sequencing and chromosome-scale assembly of the giantPleurodeles waltlgenome.</title>
        <authorList>
            <person name="Brown T."/>
            <person name="Elewa A."/>
            <person name="Iarovenko S."/>
            <person name="Subramanian E."/>
            <person name="Araus A.J."/>
            <person name="Petzold A."/>
            <person name="Susuki M."/>
            <person name="Suzuki K.-i.T."/>
            <person name="Hayashi T."/>
            <person name="Toyoda A."/>
            <person name="Oliveira C."/>
            <person name="Osipova E."/>
            <person name="Leigh N.D."/>
            <person name="Simon A."/>
            <person name="Yun M.H."/>
        </authorList>
    </citation>
    <scope>NUCLEOTIDE SEQUENCE</scope>
    <source>
        <strain evidence="2">20211129_DDA</strain>
        <tissue evidence="2">Liver</tissue>
    </source>
</reference>
<proteinExistence type="predicted"/>
<protein>
    <submittedName>
        <fullName evidence="2">Uncharacterized protein</fullName>
    </submittedName>
</protein>
<name>A0AAV7N0J1_PLEWA</name>
<comment type="caution">
    <text evidence="2">The sequence shown here is derived from an EMBL/GenBank/DDBJ whole genome shotgun (WGS) entry which is preliminary data.</text>
</comment>
<dbReference type="AlphaFoldDB" id="A0AAV7N0J1"/>
<dbReference type="Proteomes" id="UP001066276">
    <property type="component" value="Chromosome 9"/>
</dbReference>
<evidence type="ECO:0000313" key="3">
    <source>
        <dbReference type="Proteomes" id="UP001066276"/>
    </source>
</evidence>
<sequence length="117" mass="12668">MSGPRAAELSLPQPREERRLCSSVSSLSAPDPQLWATDHCPQREPPSSSRLRGRPLIRSKAATTSLGAAIAHLCCTPQALLGHGRAAPWRPAHEDQVFLERSVDSLQALMADLVPDL</sequence>
<accession>A0AAV7N0J1</accession>
<evidence type="ECO:0000256" key="1">
    <source>
        <dbReference type="SAM" id="MobiDB-lite"/>
    </source>
</evidence>